<comment type="caution">
    <text evidence="5">The sequence shown here is derived from an EMBL/GenBank/DDBJ whole genome shotgun (WGS) entry which is preliminary data.</text>
</comment>
<gene>
    <name evidence="5" type="ORF">HPP92_011615</name>
</gene>
<evidence type="ECO:0000313" key="6">
    <source>
        <dbReference type="Proteomes" id="UP000639772"/>
    </source>
</evidence>
<dbReference type="AlphaFoldDB" id="A0A835R102"/>
<dbReference type="Proteomes" id="UP000639772">
    <property type="component" value="Unassembled WGS sequence"/>
</dbReference>
<proteinExistence type="predicted"/>
<dbReference type="GO" id="GO:0016746">
    <property type="term" value="F:acyltransferase activity"/>
    <property type="evidence" value="ECO:0007669"/>
    <property type="project" value="UniProtKB-KW"/>
</dbReference>
<sequence>MDKISCATSGGSVGGRTSSRSAGGTELSWCRAVPGGTGITVLALLLSRSFPFPHLRDSLRRIQFSYPILRARLPSAAAASSGVFSPPILVSSSPSDEIELIPDDRLPAPAVIGDSSPVSLFHSILESEMNRNPWAETADGEALGSLFPTIYDLPEPDWSVLALRFHTGVCDRTTGVAILKELMDLMGRAGERDDEGEDGVGDLILPIEDLIRKDDSWKPFWARAKDLIGYSLNGLRSNGLPFEDAGSPRHSEVVRLVVDAEETQQLLGACHTKGVKLCSALTAAGFLAAYASKKLNNNQAETYSVITLVDCRKFLNPPLNDKHIGFYHSAILNTHTVRGGDGFWELAARCHSAYSNAKNNNKHLKDIDELNFLMCKAIENPHLTPASSLRTALICVFEEMVNYDVPMEQLQEFGIEDYVGCSSVHGVGSSVAVFDTIRNGQIDCACVYPSPLHSRKQMMEFVESMKRILLEGSHAVDLTS</sequence>
<organism evidence="5 6">
    <name type="scientific">Vanilla planifolia</name>
    <name type="common">Vanilla</name>
    <dbReference type="NCBI Taxonomy" id="51239"/>
    <lineage>
        <taxon>Eukaryota</taxon>
        <taxon>Viridiplantae</taxon>
        <taxon>Streptophyta</taxon>
        <taxon>Embryophyta</taxon>
        <taxon>Tracheophyta</taxon>
        <taxon>Spermatophyta</taxon>
        <taxon>Magnoliopsida</taxon>
        <taxon>Liliopsida</taxon>
        <taxon>Asparagales</taxon>
        <taxon>Orchidaceae</taxon>
        <taxon>Vanilloideae</taxon>
        <taxon>Vanilleae</taxon>
        <taxon>Vanilla</taxon>
    </lineage>
</organism>
<accession>A0A835R102</accession>
<evidence type="ECO:0000259" key="4">
    <source>
        <dbReference type="Pfam" id="PF16911"/>
    </source>
</evidence>
<dbReference type="Pfam" id="PF16911">
    <property type="entry name" value="PapA_C"/>
    <property type="match status" value="1"/>
</dbReference>
<dbReference type="PANTHER" id="PTHR34375">
    <property type="entry name" value="GATA ZINC FINGER PROTEIN-RELATED"/>
    <property type="match status" value="1"/>
</dbReference>
<keyword evidence="1" id="KW-0808">Transferase</keyword>
<dbReference type="OrthoDB" id="439993at2759"/>
<name>A0A835R102_VANPL</name>
<protein>
    <recommendedName>
        <fullName evidence="4">Phthiocerol/phthiodiolone dimycocerosyl transferase C-terminal domain-containing protein</fullName>
    </recommendedName>
</protein>
<evidence type="ECO:0000256" key="2">
    <source>
        <dbReference type="ARBA" id="ARBA00023315"/>
    </source>
</evidence>
<feature type="domain" description="Phthiocerol/phthiodiolone dimycocerosyl transferase C-terminal" evidence="4">
    <location>
        <begin position="250"/>
        <end position="350"/>
    </location>
</feature>
<dbReference type="PANTHER" id="PTHR34375:SF2">
    <property type="entry name" value="GATA ZINC FINGER PROTEIN"/>
    <property type="match status" value="1"/>
</dbReference>
<dbReference type="Gene3D" id="3.30.559.30">
    <property type="entry name" value="Nonribosomal peptide synthetase, condensation domain"/>
    <property type="match status" value="1"/>
</dbReference>
<evidence type="ECO:0000256" key="1">
    <source>
        <dbReference type="ARBA" id="ARBA00022679"/>
    </source>
</evidence>
<dbReference type="InterPro" id="IPR031641">
    <property type="entry name" value="PapA_C"/>
</dbReference>
<feature type="region of interest" description="Disordered" evidence="3">
    <location>
        <begin position="1"/>
        <end position="23"/>
    </location>
</feature>
<keyword evidence="2" id="KW-0012">Acyltransferase</keyword>
<feature type="compositionally biased region" description="Low complexity" evidence="3">
    <location>
        <begin position="7"/>
        <end position="23"/>
    </location>
</feature>
<evidence type="ECO:0000313" key="5">
    <source>
        <dbReference type="EMBL" id="KAG0483531.1"/>
    </source>
</evidence>
<evidence type="ECO:0000256" key="3">
    <source>
        <dbReference type="SAM" id="MobiDB-lite"/>
    </source>
</evidence>
<reference evidence="5 6" key="1">
    <citation type="journal article" date="2020" name="Nat. Food">
        <title>A phased Vanilla planifolia genome enables genetic improvement of flavour and production.</title>
        <authorList>
            <person name="Hasing T."/>
            <person name="Tang H."/>
            <person name="Brym M."/>
            <person name="Khazi F."/>
            <person name="Huang T."/>
            <person name="Chambers A.H."/>
        </authorList>
    </citation>
    <scope>NUCLEOTIDE SEQUENCE [LARGE SCALE GENOMIC DNA]</scope>
    <source>
        <tissue evidence="5">Leaf</tissue>
    </source>
</reference>
<dbReference type="SUPFAM" id="SSF52777">
    <property type="entry name" value="CoA-dependent acyltransferases"/>
    <property type="match status" value="1"/>
</dbReference>
<dbReference type="EMBL" id="JADCNM010000005">
    <property type="protein sequence ID" value="KAG0483531.1"/>
    <property type="molecule type" value="Genomic_DNA"/>
</dbReference>